<accession>A0A2M9WNS9</accession>
<organism evidence="1 2">
    <name type="scientific">Lactobacillus crispatus</name>
    <dbReference type="NCBI Taxonomy" id="47770"/>
    <lineage>
        <taxon>Bacteria</taxon>
        <taxon>Bacillati</taxon>
        <taxon>Bacillota</taxon>
        <taxon>Bacilli</taxon>
        <taxon>Lactobacillales</taxon>
        <taxon>Lactobacillaceae</taxon>
        <taxon>Lactobacillus</taxon>
    </lineage>
</organism>
<dbReference type="InterPro" id="IPR011990">
    <property type="entry name" value="TPR-like_helical_dom_sf"/>
</dbReference>
<protein>
    <submittedName>
        <fullName evidence="1">Uncharacterized protein</fullName>
    </submittedName>
</protein>
<dbReference type="EMBL" id="MKXG01000074">
    <property type="protein sequence ID" value="PJZ17053.1"/>
    <property type="molecule type" value="Genomic_DNA"/>
</dbReference>
<sequence length="388" mass="44235">MIVKGEKMYLEDFINQILSIPKFDKKIDSAFLERLNISKKLLEGTSVRDRSSRSPFFLNDLGVRFTTSPREFVEWNTKKINVKIPSYDKLVSDMLQAEIGLLPYIMDACILLTGNFDAVFDIVSRRKSEILKHGTYNALIYSGTVCASKGSKDSYLYFSKAIQRAGDINHVITAYHRLIITKLKRFHDYEGAQELLYTLISKEIPRSKDKDLYMALFDNMLGLAVVMEPNSFSLVMAKTLLVNATDRINKYVSTCSSIKGKSQAERYKGQVAINLVQLEIQKHDYKLAYHIAINNLEHVRIYSKGYVAEACSILAYTQYLLKNYHDALMTSKEALNEHADIGNYDGVKASREMLISCYIKLGMKEEAKAEAQLILDKSFKKENIGSRK</sequence>
<dbReference type="Proteomes" id="UP000231914">
    <property type="component" value="Unassembled WGS sequence"/>
</dbReference>
<name>A0A2M9WNS9_9LACO</name>
<dbReference type="SUPFAM" id="SSF48452">
    <property type="entry name" value="TPR-like"/>
    <property type="match status" value="1"/>
</dbReference>
<gene>
    <name evidence="1" type="ORF">BHU41_07300</name>
</gene>
<reference evidence="1 2" key="1">
    <citation type="submission" date="2016-10" db="EMBL/GenBank/DDBJ databases">
        <title>WGS of isloates from the oral cavity of healthy individuals.</title>
        <authorList>
            <person name="Sharma S."/>
            <person name="Pal V.K."/>
            <person name="Patil P.B."/>
            <person name="Korpole S."/>
            <person name="Grover V."/>
        </authorList>
    </citation>
    <scope>NUCLEOTIDE SEQUENCE [LARGE SCALE GENOMIC DNA]</scope>
    <source>
        <strain evidence="1 2">DISK12</strain>
    </source>
</reference>
<evidence type="ECO:0000313" key="2">
    <source>
        <dbReference type="Proteomes" id="UP000231914"/>
    </source>
</evidence>
<comment type="caution">
    <text evidence="1">The sequence shown here is derived from an EMBL/GenBank/DDBJ whole genome shotgun (WGS) entry which is preliminary data.</text>
</comment>
<evidence type="ECO:0000313" key="1">
    <source>
        <dbReference type="EMBL" id="PJZ17053.1"/>
    </source>
</evidence>
<dbReference type="AlphaFoldDB" id="A0A2M9WNS9"/>
<proteinExistence type="predicted"/>